<evidence type="ECO:0000313" key="8">
    <source>
        <dbReference type="Proteomes" id="UP000195607"/>
    </source>
</evidence>
<name>A0A1N5SSA8_9ARCH</name>
<dbReference type="PANTHER" id="PTHR43839">
    <property type="entry name" value="OPPC IN A BINDING PROTEIN-DEPENDENT TRANSPORT SYSTEM"/>
    <property type="match status" value="1"/>
</dbReference>
<accession>A0A1N5SSA8</accession>
<evidence type="ECO:0000259" key="6">
    <source>
        <dbReference type="PROSITE" id="PS50928"/>
    </source>
</evidence>
<feature type="transmembrane region" description="Helical" evidence="5">
    <location>
        <begin position="553"/>
        <end position="576"/>
    </location>
</feature>
<dbReference type="RefSeq" id="WP_021789191.1">
    <property type="nucleotide sequence ID" value="NZ_LT671858.1"/>
</dbReference>
<dbReference type="PANTHER" id="PTHR43839:SF1">
    <property type="entry name" value="OPPC IN A BINDING PROTEIN-DEPENDENT TRANSPORT SYSTEM"/>
    <property type="match status" value="1"/>
</dbReference>
<dbReference type="GeneID" id="41587642"/>
<proteinExistence type="inferred from homology"/>
<evidence type="ECO:0000313" key="7">
    <source>
        <dbReference type="EMBL" id="SIM39032.1"/>
    </source>
</evidence>
<organism evidence="7 8">
    <name type="scientific">Cuniculiplasma divulgatum</name>
    <dbReference type="NCBI Taxonomy" id="1673428"/>
    <lineage>
        <taxon>Archaea</taxon>
        <taxon>Methanobacteriati</taxon>
        <taxon>Thermoplasmatota</taxon>
        <taxon>Thermoplasmata</taxon>
        <taxon>Thermoplasmatales</taxon>
        <taxon>Cuniculiplasmataceae</taxon>
        <taxon>Cuniculiplasma</taxon>
    </lineage>
</organism>
<evidence type="ECO:0000256" key="3">
    <source>
        <dbReference type="ARBA" id="ARBA00022989"/>
    </source>
</evidence>
<keyword evidence="4 5" id="KW-0472">Membrane</keyword>
<feature type="domain" description="ABC transmembrane type-1" evidence="6">
    <location>
        <begin position="549"/>
        <end position="741"/>
    </location>
</feature>
<dbReference type="CDD" id="cd06261">
    <property type="entry name" value="TM_PBP2"/>
    <property type="match status" value="1"/>
</dbReference>
<evidence type="ECO:0000256" key="5">
    <source>
        <dbReference type="RuleBase" id="RU363032"/>
    </source>
</evidence>
<dbReference type="InterPro" id="IPR000515">
    <property type="entry name" value="MetI-like"/>
</dbReference>
<keyword evidence="5" id="KW-0813">Transport</keyword>
<comment type="similarity">
    <text evidence="5">Belongs to the binding-protein-dependent transport system permease family.</text>
</comment>
<dbReference type="Gene3D" id="1.10.3720.10">
    <property type="entry name" value="MetI-like"/>
    <property type="match status" value="1"/>
</dbReference>
<dbReference type="GO" id="GO:0055085">
    <property type="term" value="P:transmembrane transport"/>
    <property type="evidence" value="ECO:0007669"/>
    <property type="project" value="InterPro"/>
</dbReference>
<comment type="subcellular location">
    <subcellularLocation>
        <location evidence="5">Cell membrane</location>
        <topology evidence="5">Multi-pass membrane protein</topology>
    </subcellularLocation>
    <subcellularLocation>
        <location evidence="1">Membrane</location>
        <topology evidence="1">Multi-pass membrane protein</topology>
    </subcellularLocation>
</comment>
<keyword evidence="3 5" id="KW-1133">Transmembrane helix</keyword>
<feature type="transmembrane region" description="Helical" evidence="5">
    <location>
        <begin position="36"/>
        <end position="55"/>
    </location>
</feature>
<dbReference type="EMBL" id="LT671858">
    <property type="protein sequence ID" value="SIM39032.1"/>
    <property type="molecule type" value="Genomic_DNA"/>
</dbReference>
<evidence type="ECO:0000256" key="2">
    <source>
        <dbReference type="ARBA" id="ARBA00022692"/>
    </source>
</evidence>
<evidence type="ECO:0000256" key="4">
    <source>
        <dbReference type="ARBA" id="ARBA00023136"/>
    </source>
</evidence>
<feature type="transmembrane region" description="Helical" evidence="5">
    <location>
        <begin position="588"/>
        <end position="608"/>
    </location>
</feature>
<dbReference type="Proteomes" id="UP000195607">
    <property type="component" value="Chromosome I"/>
</dbReference>
<reference evidence="7 8" key="1">
    <citation type="submission" date="2016-04" db="EMBL/GenBank/DDBJ databases">
        <authorList>
            <person name="Evans L.H."/>
            <person name="Alamgir A."/>
            <person name="Owens N."/>
            <person name="Weber N.D."/>
            <person name="Virtaneva K."/>
            <person name="Barbian K."/>
            <person name="Babar A."/>
            <person name="Rosenke K."/>
        </authorList>
    </citation>
    <scope>NUCLEOTIDE SEQUENCE [LARGE SCALE GENOMIC DNA]</scope>
    <source>
        <strain evidence="8">S5(T) (JCM 30642 \VKM B-2941)</strain>
    </source>
</reference>
<sequence length="755" mass="81278">MEKTDEKRRRKYEPSVYWRRLYRQFKVFYKSTYGKVGFYILLAFAVITLVTPFVVEHPNYTYIAPEVDTHVASEIVQTHLTNISKGNSGVELYSPMSTTLQNEGTSAIYLGTSNGDIYCYGLGATKDSKLGNYNLIYNSHLKGKEKMLQPTMFSLINCAEEITGYAGPGLFQRFVALPIANGSNGNVVIGTIAFQTAGLNKPSFTEMTSFTYNGTIVGNITSDSIAFTGTVSTSIPSCNYANDSLNPSGQVYLLSKNATGDYLYRYQISPGAILGIEKLSMKNPEGISFYGSSFSASRFDKNALILIWNNTSINAYSASNGGLVWSKVVGNTYNARVGPVIPKFYQVSYAANNSAYYLVGSSVDSINLLTGLNQTVRNTGVDLVGLSTTPGHSGLPSDIIATSSLNAYVLTYNSTGSVKTKVVALPVNSGIFSKTATYDSVADSLILVSSKGSILSFNLNFGTKYPFSWSAGLSPVPTSTSVVQYFKDATTGVGAIAVTASNDYIYLYSSTAKECTPIPPMAKLPSGSNLILGSTQYGNDVWARFMESFGNDWIFGISIGFFTIIISLAVAMYVGYKGGFGGEAVETLSLALFLVPSLALLIALSSVINSANFITLILIVSLTGWPFAAFTLIGVVRGVSARSFVEASKLFGSKGGSIMRRHIMPNIGPLLLYLLALSIGGGIGAVSGLEFLGLAPLTTATWGGMLNAAYTDYFVVITQPQWILPPAIALTMFIFSLIFVSRGMDEVVNPRLRRR</sequence>
<evidence type="ECO:0000256" key="1">
    <source>
        <dbReference type="ARBA" id="ARBA00004141"/>
    </source>
</evidence>
<protein>
    <submittedName>
        <fullName evidence="7">PepT family ABC transporter permease</fullName>
    </submittedName>
</protein>
<dbReference type="InterPro" id="IPR035906">
    <property type="entry name" value="MetI-like_sf"/>
</dbReference>
<feature type="transmembrane region" description="Helical" evidence="5">
    <location>
        <begin position="614"/>
        <end position="636"/>
    </location>
</feature>
<gene>
    <name evidence="7" type="ORF">CSP5_0339</name>
</gene>
<dbReference type="GO" id="GO:0005886">
    <property type="term" value="C:plasma membrane"/>
    <property type="evidence" value="ECO:0007669"/>
    <property type="project" value="UniProtKB-SubCell"/>
</dbReference>
<dbReference type="PROSITE" id="PS50928">
    <property type="entry name" value="ABC_TM1"/>
    <property type="match status" value="1"/>
</dbReference>
<dbReference type="Pfam" id="PF00528">
    <property type="entry name" value="BPD_transp_1"/>
    <property type="match status" value="1"/>
</dbReference>
<keyword evidence="2 5" id="KW-0812">Transmembrane</keyword>
<dbReference type="AlphaFoldDB" id="A0A1N5SSA8"/>
<feature type="transmembrane region" description="Helical" evidence="5">
    <location>
        <begin position="670"/>
        <end position="695"/>
    </location>
</feature>
<feature type="transmembrane region" description="Helical" evidence="5">
    <location>
        <begin position="722"/>
        <end position="744"/>
    </location>
</feature>
<dbReference type="SUPFAM" id="SSF161098">
    <property type="entry name" value="MetI-like"/>
    <property type="match status" value="1"/>
</dbReference>